<organism evidence="1 2">
    <name type="scientific">Brenneria goodwinii</name>
    <dbReference type="NCBI Taxonomy" id="1109412"/>
    <lineage>
        <taxon>Bacteria</taxon>
        <taxon>Pseudomonadati</taxon>
        <taxon>Pseudomonadota</taxon>
        <taxon>Gammaproteobacteria</taxon>
        <taxon>Enterobacterales</taxon>
        <taxon>Pectobacteriaceae</taxon>
        <taxon>Brenneria</taxon>
    </lineage>
</organism>
<accession>A0A0G4K301</accession>
<dbReference type="InterPro" id="IPR031854">
    <property type="entry name" value="FidL-like"/>
</dbReference>
<gene>
    <name evidence="1" type="ORF">BN1221_05012</name>
</gene>
<dbReference type="OrthoDB" id="6605300at2"/>
<name>A0A0G4K301_9GAMM</name>
<sequence>MKRFRVHIAIATGLLLLLTTLFIVISSHRQIAWPFKCSAFTRYNLNRDGHNLEFYLAQDLRFQNNDSGYFLLNGRAVDQGKATVLNRTIYLTQGGRIDNDTFRYHISRIVASPTDNTPDTVFNQLLAEFTSDSTRLQLDTIHIQDKAYLIGGPISYLFTCAAY</sequence>
<dbReference type="Pfam" id="PF15941">
    <property type="entry name" value="FidL_like"/>
    <property type="match status" value="1"/>
</dbReference>
<proteinExistence type="predicted"/>
<reference evidence="2" key="1">
    <citation type="submission" date="2015-01" db="EMBL/GenBank/DDBJ databases">
        <authorList>
            <person name="Paterson Steve"/>
        </authorList>
    </citation>
    <scope>NUCLEOTIDE SEQUENCE [LARGE SCALE GENOMIC DNA]</scope>
    <source>
        <strain evidence="2">OBR1</strain>
    </source>
</reference>
<evidence type="ECO:0000313" key="2">
    <source>
        <dbReference type="Proteomes" id="UP000044377"/>
    </source>
</evidence>
<keyword evidence="2" id="KW-1185">Reference proteome</keyword>
<dbReference type="Proteomes" id="UP000044377">
    <property type="component" value="Unassembled WGS sequence"/>
</dbReference>
<dbReference type="RefSeq" id="WP_048639568.1">
    <property type="nucleotide sequence ID" value="NZ_CGIG01000001.1"/>
</dbReference>
<protein>
    <submittedName>
        <fullName evidence="1">Uncharacterized protein</fullName>
    </submittedName>
</protein>
<dbReference type="EMBL" id="CGIG01000001">
    <property type="protein sequence ID" value="CPR21659.1"/>
    <property type="molecule type" value="Genomic_DNA"/>
</dbReference>
<evidence type="ECO:0000313" key="1">
    <source>
        <dbReference type="EMBL" id="CPR21659.1"/>
    </source>
</evidence>
<dbReference type="STRING" id="1109412.BN1221_05012"/>
<dbReference type="AlphaFoldDB" id="A0A0G4K301"/>